<accession>A0AA48P7U8</accession>
<reference evidence="2" key="1">
    <citation type="journal article" date="2023" name="Front. Mar. Sci.">
        <title>Tracing the invertebrate herpesviruses in the global sequence datasets.</title>
        <authorList>
            <person name="Rosani U."/>
            <person name="Gaia M."/>
            <person name="Delmont T.O."/>
            <person name="Krupovic M."/>
        </authorList>
    </citation>
    <scope>NUCLEOTIDE SEQUENCE</scope>
    <source>
        <strain evidence="2">MalacoHV1/China/2018</strain>
    </source>
</reference>
<feature type="region of interest" description="Disordered" evidence="1">
    <location>
        <begin position="306"/>
        <end position="341"/>
    </location>
</feature>
<reference evidence="2" key="2">
    <citation type="submission" date="2023-01" db="EMBL/GenBank/DDBJ databases">
        <authorList>
            <person name="Rosani U."/>
            <person name="Delmont T.O."/>
            <person name="Gaia M."/>
            <person name="Krupovic M."/>
        </authorList>
    </citation>
    <scope>NUCLEOTIDE SEQUENCE</scope>
    <source>
        <strain evidence="2">MalacoHV1/China/2018</strain>
    </source>
</reference>
<sequence length="571" mass="63366">MTVRFDCVPPVVYIVNTGLRPVSPLCVLQDSTKLTMLSANYVNTLMMNAICRAPNNIVDMSDLSKLSIDQVSGDDLEKVRAASNYLQLILSCNESYDTPEPPVESVPVEPVAEPAVESVPVEPVPEPAPVEPVPEPAVVPDVTAPDSEREQSIVSLLEQMSEEFTETPVTKESFIDEFEPVDFNTEYKFESSVTPAAAEPETCDLPDELLMPTSSSSIPEPVSEAEPNSITTALDNVTDLLSEACAACEFTMDCTPEPVTESREYESVPEVNYDSELVDELAAFMSEPEPEPAMSVVVRDHKADRAEKRKHEQFARDEKRKAEAKSACERPMAATPELSEARKNALKGRRVIDTLRDDLRSGVVSSDWVSYAKSKNTVRHEPVYAPVSCVSDEALTLLSQVDLSYEEQLNENKVYSNAVHRTKKTYTVGAILSDVTVARVLRNMYLVTKNKNTPSRCPSDVNQADFDKEAKASGIRIMTRLINNNSKGTCAICACDFREDITETGEWKYIHAYDCKKQTQVCSRCFQLDYFARGLYTNGTLCASKHCLRCQTTCEVPSLKRKKQCVKACCM</sequence>
<organism evidence="2">
    <name type="scientific">Malaco herpesvirus 1</name>
    <dbReference type="NCBI Taxonomy" id="3031797"/>
    <lineage>
        <taxon>Viruses</taxon>
        <taxon>Duplodnaviria</taxon>
        <taxon>Heunggongvirae</taxon>
        <taxon>Peploviricota</taxon>
        <taxon>Herviviricetes</taxon>
        <taxon>Herpesvirales</taxon>
        <taxon>Malacoherpesviridae</taxon>
    </lineage>
</organism>
<evidence type="ECO:0000256" key="1">
    <source>
        <dbReference type="SAM" id="MobiDB-lite"/>
    </source>
</evidence>
<name>A0AA48P7U8_9VIRU</name>
<dbReference type="EMBL" id="BK063095">
    <property type="protein sequence ID" value="DBA11805.1"/>
    <property type="molecule type" value="Genomic_DNA"/>
</dbReference>
<evidence type="ECO:0000313" key="2">
    <source>
        <dbReference type="EMBL" id="DBA11805.1"/>
    </source>
</evidence>
<protein>
    <submittedName>
        <fullName evidence="2">ORF104</fullName>
    </submittedName>
</protein>
<feature type="compositionally biased region" description="Basic and acidic residues" evidence="1">
    <location>
        <begin position="306"/>
        <end position="328"/>
    </location>
</feature>
<proteinExistence type="predicted"/>
<feature type="region of interest" description="Disordered" evidence="1">
    <location>
        <begin position="122"/>
        <end position="146"/>
    </location>
</feature>
<feature type="compositionally biased region" description="Pro residues" evidence="1">
    <location>
        <begin position="122"/>
        <end position="137"/>
    </location>
</feature>